<proteinExistence type="inferred from homology"/>
<dbReference type="Proteomes" id="UP000549009">
    <property type="component" value="Unassembled WGS sequence"/>
</dbReference>
<feature type="domain" description="DUF4158" evidence="7">
    <location>
        <begin position="6"/>
        <end position="171"/>
    </location>
</feature>
<protein>
    <submittedName>
        <fullName evidence="8">TnpA family transposase</fullName>
    </submittedName>
</protein>
<feature type="domain" description="Tn3 transposase DDE" evidence="6">
    <location>
        <begin position="609"/>
        <end position="939"/>
    </location>
</feature>
<comment type="similarity">
    <text evidence="1">Belongs to the transposase 7 family.</text>
</comment>
<dbReference type="EMBL" id="JACHJD010000031">
    <property type="protein sequence ID" value="MBB5109584.1"/>
    <property type="molecule type" value="Genomic_DNA"/>
</dbReference>
<feature type="region of interest" description="Disordered" evidence="5">
    <location>
        <begin position="212"/>
        <end position="231"/>
    </location>
</feature>
<dbReference type="GO" id="GO:0004803">
    <property type="term" value="F:transposase activity"/>
    <property type="evidence" value="ECO:0007669"/>
    <property type="project" value="InterPro"/>
</dbReference>
<dbReference type="AlphaFoldDB" id="A0A7W8B3B0"/>
<dbReference type="InterPro" id="IPR025296">
    <property type="entry name" value="DUF4158"/>
</dbReference>
<evidence type="ECO:0000256" key="4">
    <source>
        <dbReference type="ARBA" id="ARBA00023172"/>
    </source>
</evidence>
<dbReference type="NCBIfam" id="NF033527">
    <property type="entry name" value="transpos_Tn3"/>
    <property type="match status" value="1"/>
</dbReference>
<evidence type="ECO:0000256" key="2">
    <source>
        <dbReference type="ARBA" id="ARBA00022578"/>
    </source>
</evidence>
<evidence type="ECO:0000313" key="8">
    <source>
        <dbReference type="EMBL" id="MBB5109584.1"/>
    </source>
</evidence>
<keyword evidence="2" id="KW-0815">Transposition</keyword>
<keyword evidence="4" id="KW-0233">DNA recombination</keyword>
<dbReference type="RefSeq" id="WP_184926520.1">
    <property type="nucleotide sequence ID" value="NZ_BMSQ01000067.1"/>
</dbReference>
<evidence type="ECO:0000313" key="9">
    <source>
        <dbReference type="Proteomes" id="UP000549009"/>
    </source>
</evidence>
<name>A0A7W8B3B0_STRST</name>
<dbReference type="GO" id="GO:0003677">
    <property type="term" value="F:DNA binding"/>
    <property type="evidence" value="ECO:0007669"/>
    <property type="project" value="UniProtKB-KW"/>
</dbReference>
<dbReference type="Pfam" id="PF13700">
    <property type="entry name" value="DUF4158"/>
    <property type="match status" value="1"/>
</dbReference>
<dbReference type="InterPro" id="IPR002513">
    <property type="entry name" value="Tn3_Tnp_DDE_dom"/>
</dbReference>
<keyword evidence="3" id="KW-0238">DNA-binding</keyword>
<organism evidence="8 9">
    <name type="scientific">Streptomyces spectabilis</name>
    <dbReference type="NCBI Taxonomy" id="68270"/>
    <lineage>
        <taxon>Bacteria</taxon>
        <taxon>Bacillati</taxon>
        <taxon>Actinomycetota</taxon>
        <taxon>Actinomycetes</taxon>
        <taxon>Kitasatosporales</taxon>
        <taxon>Streptomycetaceae</taxon>
        <taxon>Streptomyces</taxon>
    </lineage>
</organism>
<evidence type="ECO:0000259" key="6">
    <source>
        <dbReference type="Pfam" id="PF01526"/>
    </source>
</evidence>
<comment type="caution">
    <text evidence="8">The sequence shown here is derived from an EMBL/GenBank/DDBJ whole genome shotgun (WGS) entry which is preliminary data.</text>
</comment>
<dbReference type="Pfam" id="PF01526">
    <property type="entry name" value="DDE_Tnp_Tn3"/>
    <property type="match status" value="1"/>
</dbReference>
<sequence length="953" mass="105668">MAVDYLSEEQKARYARFAGEPSVQELEEFFRLDAVALEQARAKRQAHNRLGWAVQWGTVRMLGTFLSAPADVPTGVAEFVAEQLEIDDPSCLKLYPERLPTQHEHAREIRRLLKIRDFDDGDLQLREYIAGRVWVSNEGPRALFDRAVTWLLRNRVLLPGITPLAYLVAEVRTGEQALIYSVADAPVTPEFRRELLELLDVPKGAFRSSLERRRKGPVDVSGQGQKQALERSRDIREVKAGEVDVWRVPPVKMAELARYGMNAHAPTLRCLAEPRRTATVLATMRHLESAAVDDALTLFDVLMATKLLARAERADVKEQMKGLPRLRKAAAKVKAAAAAFLDVPIERLTGGDEESEAERGAVAMAEGWAIVEQIVTREELVKAVVELGELLPEGAGKDADTAWRKQLIDRYATARRFTSLLAEVIPWGATKAGAPVVEALRELPKVQARRKPGVEHIDTTLLDGAWKRLVLGNPELAPNGIIDSKAWTFCVLENLHTALKRRDVYAKGADTWGDPRGRLLSGADWQVNRPRVLTALELSGSAGGHLGELEVLLDEMYAHVADNLPGNAAVDIVDGKIRLDRLEAEEEPAGYKMVHDAVQAMLPKVDYPELLLEVHARTGMFDCFEHIGGKAVRADDLDLTLTALLVHKSTNIGMEPVVKPGEKALPRSRLAAADSGYFNPANMGRASGLLVARQGDIDLVGDWGGGHVASADGMRFTVPARSIHTRPNRKYIAAGRGATWLNVVSDRVMGLGGIVMPGTLRDSLGILDAMFNLDSPVRPEIVITDTGSYSDLVFGLFAICGYQFSPRIADISDARLRRFDMGKDYGPLQSVSRQRAQVERIAQNWEDMLRVVGSLQTGKVRAYDLLRMMTSGDRMTGLSDAFAHCGHIFKTLHLLQFIDSEAYRRMIGVQLNIGEGRHALGRRIFFGRLGELRHGYETGWKISWGHWVWRSTQ</sequence>
<dbReference type="InterPro" id="IPR047653">
    <property type="entry name" value="Tn3-like_transpos"/>
</dbReference>
<evidence type="ECO:0000256" key="5">
    <source>
        <dbReference type="SAM" id="MobiDB-lite"/>
    </source>
</evidence>
<reference evidence="8 9" key="1">
    <citation type="submission" date="2020-08" db="EMBL/GenBank/DDBJ databases">
        <title>Genomic Encyclopedia of Type Strains, Phase III (KMG-III): the genomes of soil and plant-associated and newly described type strains.</title>
        <authorList>
            <person name="Whitman W."/>
        </authorList>
    </citation>
    <scope>NUCLEOTIDE SEQUENCE [LARGE SCALE GENOMIC DNA]</scope>
    <source>
        <strain evidence="8 9">CECT 3146</strain>
    </source>
</reference>
<dbReference type="GO" id="GO:0006313">
    <property type="term" value="P:DNA transposition"/>
    <property type="evidence" value="ECO:0007669"/>
    <property type="project" value="InterPro"/>
</dbReference>
<accession>A0A7W8B3B0</accession>
<evidence type="ECO:0000259" key="7">
    <source>
        <dbReference type="Pfam" id="PF13700"/>
    </source>
</evidence>
<keyword evidence="9" id="KW-1185">Reference proteome</keyword>
<evidence type="ECO:0000256" key="1">
    <source>
        <dbReference type="ARBA" id="ARBA00009402"/>
    </source>
</evidence>
<gene>
    <name evidence="8" type="ORF">FHS40_008712</name>
</gene>
<evidence type="ECO:0000256" key="3">
    <source>
        <dbReference type="ARBA" id="ARBA00023125"/>
    </source>
</evidence>